<evidence type="ECO:0000313" key="1">
    <source>
        <dbReference type="EMBL" id="ASP28243.1"/>
    </source>
</evidence>
<proteinExistence type="predicted"/>
<keyword evidence="2" id="KW-1185">Reference proteome</keyword>
<dbReference type="KEGG" id="scou:SCORR_v1c04710"/>
<name>A0A222EPM2_9MOLU</name>
<sequence length="457" mass="52447">MPKSNEEILKSFNANSFDPDLRASLSNSPKSYENKLFKILYNQNSSDSSHEKEVTFNEFFADLFDVSNIKWTVKNHLGQTNKVLEQLLVKYLDLTEFPLKLWTTKFRSGQQGRYGMLITKMLLDEKDSNNLYYSRPELTPIRVVYRNIINNKVIEISVSFDDNPIFAKSVYLLQKNYSLKQGQIQVDSTLVDIKNNKEIKSLRNDIPVEVLNHLNNLKTETINWDFIPVSILKNDLGEKSRCEKVRSKLKTLNMFDEIISVLPAWEKGAILFNGAPVTSQSNPVQLHEMLKEMLTGGLVQLKPIDITGEGQNLSENIVNWNPTSTMQTMRNTRNDIYNEIKTDIGIPNMDEVKSAQQSTAELLVKQFLTGPIIERETMLMKSFLRDLAKKFLIVLKESNIKDKFPNDYELDKVTIDVDLNLNTDKNVSQLITQANTNTKVSIDTNTTEKEDITNDKK</sequence>
<accession>A0A222EPM2</accession>
<evidence type="ECO:0000313" key="2">
    <source>
        <dbReference type="Proteomes" id="UP000203229"/>
    </source>
</evidence>
<dbReference type="Proteomes" id="UP000203229">
    <property type="component" value="Chromosome"/>
</dbReference>
<dbReference type="OrthoDB" id="388863at2"/>
<protein>
    <submittedName>
        <fullName evidence="1">Uncharacterized protein</fullName>
    </submittedName>
</protein>
<dbReference type="AlphaFoldDB" id="A0A222EPM2"/>
<organism evidence="1 2">
    <name type="scientific">Spiroplasma corruscae</name>
    <dbReference type="NCBI Taxonomy" id="216934"/>
    <lineage>
        <taxon>Bacteria</taxon>
        <taxon>Bacillati</taxon>
        <taxon>Mycoplasmatota</taxon>
        <taxon>Mollicutes</taxon>
        <taxon>Entomoplasmatales</taxon>
        <taxon>Spiroplasmataceae</taxon>
        <taxon>Spiroplasma</taxon>
    </lineage>
</organism>
<reference evidence="1 2" key="1">
    <citation type="submission" date="2017-07" db="EMBL/GenBank/DDBJ databases">
        <title>Complete genome sequence of Spiroplasma corruscae EC-1 (DSM 19793).</title>
        <authorList>
            <person name="Tsai Y.-M."/>
            <person name="Lo W.-S."/>
            <person name="Kuo C.-H."/>
        </authorList>
    </citation>
    <scope>NUCLEOTIDE SEQUENCE [LARGE SCALE GENOMIC DNA]</scope>
    <source>
        <strain evidence="1 2">EC-1</strain>
    </source>
</reference>
<gene>
    <name evidence="1" type="ORF">SCORR_v1c04710</name>
</gene>
<dbReference type="EMBL" id="CP022535">
    <property type="protein sequence ID" value="ASP28243.1"/>
    <property type="molecule type" value="Genomic_DNA"/>
</dbReference>
<dbReference type="RefSeq" id="WP_094048794.1">
    <property type="nucleotide sequence ID" value="NZ_CP022535.1"/>
</dbReference>